<dbReference type="AlphaFoldDB" id="A0AA38GTU1"/>
<gene>
    <name evidence="1" type="ORF">KI387_000130</name>
</gene>
<name>A0AA38GTU1_TAXCH</name>
<comment type="caution">
    <text evidence="1">The sequence shown here is derived from an EMBL/GenBank/DDBJ whole genome shotgun (WGS) entry which is preliminary data.</text>
</comment>
<keyword evidence="2" id="KW-1185">Reference proteome</keyword>
<feature type="non-terminal residue" evidence="1">
    <location>
        <position position="54"/>
    </location>
</feature>
<accession>A0AA38GTU1</accession>
<evidence type="ECO:0000313" key="1">
    <source>
        <dbReference type="EMBL" id="KAH9328022.1"/>
    </source>
</evidence>
<evidence type="ECO:0000313" key="2">
    <source>
        <dbReference type="Proteomes" id="UP000824469"/>
    </source>
</evidence>
<sequence>AREVLHMYDAIPELLETILPDVTDADWHHLELARVKGFRYYRQVPRDVKLMRAL</sequence>
<organism evidence="1 2">
    <name type="scientific">Taxus chinensis</name>
    <name type="common">Chinese yew</name>
    <name type="synonym">Taxus wallichiana var. chinensis</name>
    <dbReference type="NCBI Taxonomy" id="29808"/>
    <lineage>
        <taxon>Eukaryota</taxon>
        <taxon>Viridiplantae</taxon>
        <taxon>Streptophyta</taxon>
        <taxon>Embryophyta</taxon>
        <taxon>Tracheophyta</taxon>
        <taxon>Spermatophyta</taxon>
        <taxon>Pinopsida</taxon>
        <taxon>Pinidae</taxon>
        <taxon>Conifers II</taxon>
        <taxon>Cupressales</taxon>
        <taxon>Taxaceae</taxon>
        <taxon>Taxus</taxon>
    </lineage>
</organism>
<feature type="non-terminal residue" evidence="1">
    <location>
        <position position="1"/>
    </location>
</feature>
<reference evidence="1 2" key="1">
    <citation type="journal article" date="2021" name="Nat. Plants">
        <title>The Taxus genome provides insights into paclitaxel biosynthesis.</title>
        <authorList>
            <person name="Xiong X."/>
            <person name="Gou J."/>
            <person name="Liao Q."/>
            <person name="Li Y."/>
            <person name="Zhou Q."/>
            <person name="Bi G."/>
            <person name="Li C."/>
            <person name="Du R."/>
            <person name="Wang X."/>
            <person name="Sun T."/>
            <person name="Guo L."/>
            <person name="Liang H."/>
            <person name="Lu P."/>
            <person name="Wu Y."/>
            <person name="Zhang Z."/>
            <person name="Ro D.K."/>
            <person name="Shang Y."/>
            <person name="Huang S."/>
            <person name="Yan J."/>
        </authorList>
    </citation>
    <scope>NUCLEOTIDE SEQUENCE [LARGE SCALE GENOMIC DNA]</scope>
    <source>
        <strain evidence="1">Ta-2019</strain>
    </source>
</reference>
<protein>
    <submittedName>
        <fullName evidence="1">Uncharacterized protein</fullName>
    </submittedName>
</protein>
<dbReference type="EMBL" id="JAHRHJ020000001">
    <property type="protein sequence ID" value="KAH9328022.1"/>
    <property type="molecule type" value="Genomic_DNA"/>
</dbReference>
<proteinExistence type="predicted"/>
<dbReference type="Proteomes" id="UP000824469">
    <property type="component" value="Unassembled WGS sequence"/>
</dbReference>